<dbReference type="InterPro" id="IPR000868">
    <property type="entry name" value="Isochorismatase-like_dom"/>
</dbReference>
<dbReference type="OrthoDB" id="9811489at2"/>
<dbReference type="CDD" id="cd00431">
    <property type="entry name" value="cysteine_hydrolases"/>
    <property type="match status" value="1"/>
</dbReference>
<evidence type="ECO:0000313" key="4">
    <source>
        <dbReference type="Proteomes" id="UP000295122"/>
    </source>
</evidence>
<evidence type="ECO:0000256" key="1">
    <source>
        <dbReference type="ARBA" id="ARBA00022801"/>
    </source>
</evidence>
<accession>A0A4R7C746</accession>
<organism evidence="3 4">
    <name type="scientific">Enterovirga rhinocerotis</name>
    <dbReference type="NCBI Taxonomy" id="1339210"/>
    <lineage>
        <taxon>Bacteria</taxon>
        <taxon>Pseudomonadati</taxon>
        <taxon>Pseudomonadota</taxon>
        <taxon>Alphaproteobacteria</taxon>
        <taxon>Hyphomicrobiales</taxon>
        <taxon>Methylobacteriaceae</taxon>
        <taxon>Enterovirga</taxon>
    </lineage>
</organism>
<keyword evidence="1" id="KW-0378">Hydrolase</keyword>
<evidence type="ECO:0000259" key="2">
    <source>
        <dbReference type="Pfam" id="PF00857"/>
    </source>
</evidence>
<dbReference type="InterPro" id="IPR050272">
    <property type="entry name" value="Isochorismatase-like_hydrls"/>
</dbReference>
<gene>
    <name evidence="3" type="ORF">EV668_0315</name>
</gene>
<comment type="caution">
    <text evidence="3">The sequence shown here is derived from an EMBL/GenBank/DDBJ whole genome shotgun (WGS) entry which is preliminary data.</text>
</comment>
<feature type="domain" description="Isochorismatase-like" evidence="2">
    <location>
        <begin position="15"/>
        <end position="178"/>
    </location>
</feature>
<dbReference type="Gene3D" id="3.40.50.850">
    <property type="entry name" value="Isochorismatase-like"/>
    <property type="match status" value="1"/>
</dbReference>
<reference evidence="3 4" key="1">
    <citation type="submission" date="2019-03" db="EMBL/GenBank/DDBJ databases">
        <title>Genomic Encyclopedia of Type Strains, Phase IV (KMG-IV): sequencing the most valuable type-strain genomes for metagenomic binning, comparative biology and taxonomic classification.</title>
        <authorList>
            <person name="Goeker M."/>
        </authorList>
    </citation>
    <scope>NUCLEOTIDE SEQUENCE [LARGE SCALE GENOMIC DNA]</scope>
    <source>
        <strain evidence="3 4">DSM 25903</strain>
    </source>
</reference>
<evidence type="ECO:0000313" key="3">
    <source>
        <dbReference type="EMBL" id="TDR93065.1"/>
    </source>
</evidence>
<dbReference type="PANTHER" id="PTHR43540:SF6">
    <property type="entry name" value="ISOCHORISMATASE-LIKE DOMAIN-CONTAINING PROTEIN"/>
    <property type="match status" value="1"/>
</dbReference>
<keyword evidence="4" id="KW-1185">Reference proteome</keyword>
<name>A0A4R7C746_9HYPH</name>
<protein>
    <submittedName>
        <fullName evidence="3">Nicotinamidase-related amidase</fullName>
    </submittedName>
</protein>
<proteinExistence type="predicted"/>
<dbReference type="RefSeq" id="WP_133768097.1">
    <property type="nucleotide sequence ID" value="NZ_SNZR01000011.1"/>
</dbReference>
<dbReference type="GO" id="GO:0016787">
    <property type="term" value="F:hydrolase activity"/>
    <property type="evidence" value="ECO:0007669"/>
    <property type="project" value="UniProtKB-KW"/>
</dbReference>
<sequence>MTDLPQLDPFSRRCIHLCIDMQRMFNEDTDWHTPWLRRVLPNVERLVSTGPAATVFTRFVPVVRADDAHGEWARYYQRWPSMTLEKLDPGLVDLVPELRRFVPPARVVDKSVYSPWHRSRLDESLRRRGVEVVIVSGGETDVCVLATVLGAIDHGYHVVLAADCLCSSSDEAYDATVTLYLERYGSQVSVSSAEEIAERWTPTAL</sequence>
<dbReference type="EMBL" id="SNZR01000011">
    <property type="protein sequence ID" value="TDR93065.1"/>
    <property type="molecule type" value="Genomic_DNA"/>
</dbReference>
<dbReference type="Proteomes" id="UP000295122">
    <property type="component" value="Unassembled WGS sequence"/>
</dbReference>
<dbReference type="Pfam" id="PF00857">
    <property type="entry name" value="Isochorismatase"/>
    <property type="match status" value="1"/>
</dbReference>
<dbReference type="InterPro" id="IPR036380">
    <property type="entry name" value="Isochorismatase-like_sf"/>
</dbReference>
<dbReference type="AlphaFoldDB" id="A0A4R7C746"/>
<dbReference type="PANTHER" id="PTHR43540">
    <property type="entry name" value="PEROXYUREIDOACRYLATE/UREIDOACRYLATE AMIDOHYDROLASE-RELATED"/>
    <property type="match status" value="1"/>
</dbReference>
<dbReference type="SUPFAM" id="SSF52499">
    <property type="entry name" value="Isochorismatase-like hydrolases"/>
    <property type="match status" value="1"/>
</dbReference>